<evidence type="ECO:0000313" key="2">
    <source>
        <dbReference type="EMBL" id="KAF4699367.1"/>
    </source>
</evidence>
<reference evidence="2 3" key="1">
    <citation type="submission" date="2020-04" db="EMBL/GenBank/DDBJ databases">
        <title>Perkinsus olseni comparative genomics.</title>
        <authorList>
            <person name="Bogema D.R."/>
        </authorList>
    </citation>
    <scope>NUCLEOTIDE SEQUENCE [LARGE SCALE GENOMIC DNA]</scope>
    <source>
        <strain evidence="2">ATCC PRA-205</strain>
    </source>
</reference>
<organism evidence="2 3">
    <name type="scientific">Perkinsus olseni</name>
    <name type="common">Perkinsus atlanticus</name>
    <dbReference type="NCBI Taxonomy" id="32597"/>
    <lineage>
        <taxon>Eukaryota</taxon>
        <taxon>Sar</taxon>
        <taxon>Alveolata</taxon>
        <taxon>Perkinsozoa</taxon>
        <taxon>Perkinsea</taxon>
        <taxon>Perkinsida</taxon>
        <taxon>Perkinsidae</taxon>
        <taxon>Perkinsus</taxon>
    </lineage>
</organism>
<dbReference type="Proteomes" id="UP000574390">
    <property type="component" value="Unassembled WGS sequence"/>
</dbReference>
<feature type="region of interest" description="Disordered" evidence="1">
    <location>
        <begin position="469"/>
        <end position="500"/>
    </location>
</feature>
<name>A0A7J6PTX7_PEROL</name>
<proteinExistence type="predicted"/>
<evidence type="ECO:0000313" key="3">
    <source>
        <dbReference type="Proteomes" id="UP000574390"/>
    </source>
</evidence>
<comment type="caution">
    <text evidence="2">The sequence shown here is derived from an EMBL/GenBank/DDBJ whole genome shotgun (WGS) entry which is preliminary data.</text>
</comment>
<accession>A0A7J6PTX7</accession>
<dbReference type="AlphaFoldDB" id="A0A7J6PTX7"/>
<gene>
    <name evidence="2" type="ORF">FOZ62_000021</name>
</gene>
<evidence type="ECO:0000256" key="1">
    <source>
        <dbReference type="SAM" id="MobiDB-lite"/>
    </source>
</evidence>
<dbReference type="EMBL" id="JABANM010034615">
    <property type="protein sequence ID" value="KAF4699367.1"/>
    <property type="molecule type" value="Genomic_DNA"/>
</dbReference>
<protein>
    <submittedName>
        <fullName evidence="2">Uncharacterized protein</fullName>
    </submittedName>
</protein>
<sequence length="547" mass="61669">MATPGDPSAIIEVEVMVNYGARLEGPLDTITLPLTVKDSEKRRVDIVLIQPWMSRLNFVQPGYRIIFKSLLPASKDSYDLKCSREDFTENFYRVTGDVEISDGKKARKRDSSGELIDLPEYGVVVITKDGDVKVEDGRHLCWDCNKIDYRVVVDLERGNSLVTKRISYLPLTAITPQMGKDGKVINIHCVFVRNTQMYASRPTGGGPSYSRQHGPSYVALTVAVVDGGWKWLPVASWAREDTNDAPERLFTMQIELHTNQVTSLPWLTTGDVLRIHRTKVIRYDTVKNTTRLAHNGREKTSVTIVPVSERNTHRDYQPGTPYNVRGYPVGPNTGEVYEETKKLHIFAAEALKRQSLKVPEDSSTVIGRVSHIERSSDRFHVSTVTDDDDNPQLREVTVLVRSPAQAMGKAFLFHHLRSGDWVMVEEMEIHSEKWGSYIAMVGRITRLPEWSYDVQHTIALMKKAETDKEAEQLEELVEPPARSDAENEPPPQSFGDDYAWTQELDRLPGGRAELDKAIEQGGLTGPVLTQSKDGTVEVDDVFDFIEE</sequence>